<keyword evidence="3" id="KW-1185">Reference proteome</keyword>
<accession>A0ABX4EBD2</accession>
<gene>
    <name evidence="2" type="ORF">B1B05_04550</name>
</gene>
<protein>
    <recommendedName>
        <fullName evidence="1">NERD domain-containing protein</fullName>
    </recommendedName>
</protein>
<comment type="caution">
    <text evidence="2">The sequence shown here is derived from an EMBL/GenBank/DDBJ whole genome shotgun (WGS) entry which is preliminary data.</text>
</comment>
<evidence type="ECO:0000313" key="3">
    <source>
        <dbReference type="Proteomes" id="UP000215545"/>
    </source>
</evidence>
<sequence>MRHYFCLKRNGICVIVREKERSGNVRKSIWHQKVEALYHRLPPAHPRFQEVKKELAKCNAGLEGEKRLLYFLSEINESYRILHDIRLPSANGTTHVQIDTIVICPSIIFLFEVKHISGTLLFNRYTNQMTRNDQVFGDPITQVQRQEHFFAEWLPKPMPVLSVVVLSHPQAKVEFQPVDSPDRAYVLYPTDIRQRMEEKINGLPAMLTKKETFEFAKRLAAAHKPFDQDIFHVFHIQPSDLLPGIHCPKCGTLTVIKVKRHWECSRCQLLSKTAPIQALHDYTLLVGTAITNQQLRRFLNVESRSVSEKLLKKCREDSIGTTKGFVHMMKKPSS</sequence>
<proteinExistence type="predicted"/>
<evidence type="ECO:0000313" key="2">
    <source>
        <dbReference type="EMBL" id="OXS79053.1"/>
    </source>
</evidence>
<dbReference type="Proteomes" id="UP000215545">
    <property type="component" value="Unassembled WGS sequence"/>
</dbReference>
<organism evidence="2 3">
    <name type="scientific">Domibacillus enclensis</name>
    <dbReference type="NCBI Taxonomy" id="1017273"/>
    <lineage>
        <taxon>Bacteria</taxon>
        <taxon>Bacillati</taxon>
        <taxon>Bacillota</taxon>
        <taxon>Bacilli</taxon>
        <taxon>Bacillales</taxon>
        <taxon>Bacillaceae</taxon>
        <taxon>Domibacillus</taxon>
    </lineage>
</organism>
<dbReference type="InterPro" id="IPR011528">
    <property type="entry name" value="NERD"/>
</dbReference>
<dbReference type="PROSITE" id="PS50965">
    <property type="entry name" value="NERD"/>
    <property type="match status" value="1"/>
</dbReference>
<name>A0ABX4EBD2_9BACI</name>
<evidence type="ECO:0000259" key="1">
    <source>
        <dbReference type="PROSITE" id="PS50965"/>
    </source>
</evidence>
<dbReference type="Pfam" id="PF08378">
    <property type="entry name" value="NERD"/>
    <property type="match status" value="1"/>
</dbReference>
<feature type="domain" description="NERD" evidence="1">
    <location>
        <begin position="60"/>
        <end position="173"/>
    </location>
</feature>
<dbReference type="EMBL" id="MWSK01000002">
    <property type="protein sequence ID" value="OXS79053.1"/>
    <property type="molecule type" value="Genomic_DNA"/>
</dbReference>
<reference evidence="3" key="1">
    <citation type="submission" date="2017-03" db="EMBL/GenBank/DDBJ databases">
        <title>Bacillus sp. V-88(T) DSM27956, whole genome shotgun sequencing project.</title>
        <authorList>
            <person name="Dastager S.G."/>
            <person name="Neurgaonkar P.S."/>
            <person name="Dharne M.S."/>
        </authorList>
    </citation>
    <scope>NUCLEOTIDE SEQUENCE [LARGE SCALE GENOMIC DNA]</scope>
    <source>
        <strain evidence="3">DSM 25145</strain>
    </source>
</reference>